<dbReference type="STRING" id="1802689.A3F25_03100"/>
<dbReference type="EMBL" id="MGKD01000031">
    <property type="protein sequence ID" value="OGN18766.1"/>
    <property type="molecule type" value="Genomic_DNA"/>
</dbReference>
<proteinExistence type="predicted"/>
<evidence type="ECO:0000313" key="2">
    <source>
        <dbReference type="Proteomes" id="UP000177478"/>
    </source>
</evidence>
<name>A0A1F8G202_9BACT</name>
<dbReference type="Proteomes" id="UP000177478">
    <property type="component" value="Unassembled WGS sequence"/>
</dbReference>
<gene>
    <name evidence="1" type="ORF">A3F25_03100</name>
</gene>
<sequence>MKRKLALVEEEGPILQNGQEWRWTIVDQRLVTWAKASTTNRRTFYEKYRDHGRGDFVPCENKDCQKLLGIGERALTVNWKIPQRGRIQKQVFCSVECQRENLESPTPRLKPVMSSL</sequence>
<reference evidence="1 2" key="1">
    <citation type="journal article" date="2016" name="Nat. Commun.">
        <title>Thousands of microbial genomes shed light on interconnected biogeochemical processes in an aquifer system.</title>
        <authorList>
            <person name="Anantharaman K."/>
            <person name="Brown C.T."/>
            <person name="Hug L.A."/>
            <person name="Sharon I."/>
            <person name="Castelle C.J."/>
            <person name="Probst A.J."/>
            <person name="Thomas B.C."/>
            <person name="Singh A."/>
            <person name="Wilkins M.J."/>
            <person name="Karaoz U."/>
            <person name="Brodie E.L."/>
            <person name="Williams K.H."/>
            <person name="Hubbard S.S."/>
            <person name="Banfield J.F."/>
        </authorList>
    </citation>
    <scope>NUCLEOTIDE SEQUENCE [LARGE SCALE GENOMIC DNA]</scope>
</reference>
<protein>
    <submittedName>
        <fullName evidence="1">Uncharacterized protein</fullName>
    </submittedName>
</protein>
<dbReference type="AlphaFoldDB" id="A0A1F8G202"/>
<organism evidence="1 2">
    <name type="scientific">Candidatus Yanofskybacteria bacterium RIFCSPHIGHO2_12_FULL_45_19b</name>
    <dbReference type="NCBI Taxonomy" id="1802689"/>
    <lineage>
        <taxon>Bacteria</taxon>
        <taxon>Candidatus Yanofskyibacteriota</taxon>
    </lineage>
</organism>
<comment type="caution">
    <text evidence="1">The sequence shown here is derived from an EMBL/GenBank/DDBJ whole genome shotgun (WGS) entry which is preliminary data.</text>
</comment>
<accession>A0A1F8G202</accession>
<evidence type="ECO:0000313" key="1">
    <source>
        <dbReference type="EMBL" id="OGN18766.1"/>
    </source>
</evidence>